<keyword evidence="4" id="KW-1185">Reference proteome</keyword>
<feature type="region of interest" description="Disordered" evidence="1">
    <location>
        <begin position="113"/>
        <end position="139"/>
    </location>
</feature>
<gene>
    <name evidence="3" type="ORF">Taro_037924</name>
</gene>
<dbReference type="Proteomes" id="UP000652761">
    <property type="component" value="Unassembled WGS sequence"/>
</dbReference>
<feature type="chain" id="PRO_5033041773" evidence="2">
    <location>
        <begin position="19"/>
        <end position="139"/>
    </location>
</feature>
<feature type="non-terminal residue" evidence="3">
    <location>
        <position position="1"/>
    </location>
</feature>
<proteinExistence type="predicted"/>
<reference evidence="3" key="1">
    <citation type="submission" date="2017-07" db="EMBL/GenBank/DDBJ databases">
        <title>Taro Niue Genome Assembly and Annotation.</title>
        <authorList>
            <person name="Atibalentja N."/>
            <person name="Keating K."/>
            <person name="Fields C.J."/>
        </authorList>
    </citation>
    <scope>NUCLEOTIDE SEQUENCE</scope>
    <source>
        <strain evidence="3">Niue_2</strain>
        <tissue evidence="3">Leaf</tissue>
    </source>
</reference>
<evidence type="ECO:0000313" key="4">
    <source>
        <dbReference type="Proteomes" id="UP000652761"/>
    </source>
</evidence>
<dbReference type="EMBL" id="NMUH01003350">
    <property type="protein sequence ID" value="MQM05118.1"/>
    <property type="molecule type" value="Genomic_DNA"/>
</dbReference>
<organism evidence="3 4">
    <name type="scientific">Colocasia esculenta</name>
    <name type="common">Wild taro</name>
    <name type="synonym">Arum esculentum</name>
    <dbReference type="NCBI Taxonomy" id="4460"/>
    <lineage>
        <taxon>Eukaryota</taxon>
        <taxon>Viridiplantae</taxon>
        <taxon>Streptophyta</taxon>
        <taxon>Embryophyta</taxon>
        <taxon>Tracheophyta</taxon>
        <taxon>Spermatophyta</taxon>
        <taxon>Magnoliopsida</taxon>
        <taxon>Liliopsida</taxon>
        <taxon>Araceae</taxon>
        <taxon>Aroideae</taxon>
        <taxon>Colocasieae</taxon>
        <taxon>Colocasia</taxon>
    </lineage>
</organism>
<name>A0A843WEA3_COLES</name>
<evidence type="ECO:0000313" key="3">
    <source>
        <dbReference type="EMBL" id="MQM05118.1"/>
    </source>
</evidence>
<keyword evidence="2" id="KW-0732">Signal</keyword>
<evidence type="ECO:0000256" key="1">
    <source>
        <dbReference type="SAM" id="MobiDB-lite"/>
    </source>
</evidence>
<evidence type="ECO:0000256" key="2">
    <source>
        <dbReference type="SAM" id="SignalP"/>
    </source>
</evidence>
<feature type="signal peptide" evidence="2">
    <location>
        <begin position="1"/>
        <end position="18"/>
    </location>
</feature>
<feature type="compositionally biased region" description="Gly residues" evidence="1">
    <location>
        <begin position="126"/>
        <end position="139"/>
    </location>
</feature>
<comment type="caution">
    <text evidence="3">The sequence shown here is derived from an EMBL/GenBank/DDBJ whole genome shotgun (WGS) entry which is preliminary data.</text>
</comment>
<sequence length="139" mass="14075">NFMLKVILYLLSVSSVLPIKTVCIFNRYHSCANPRSWYAARITLSSWGHLIIANTLSISCIQCSAISGLGPPEYVEGCNLKNRSTSTVVSSPIAGLAGTAGCIGTTEGTSTLDGGGTGATDTASSGSGGTTSAGYTGGC</sequence>
<accession>A0A843WEA3</accession>
<dbReference type="AlphaFoldDB" id="A0A843WEA3"/>
<protein>
    <submittedName>
        <fullName evidence="3">Uncharacterized protein</fullName>
    </submittedName>
</protein>